<feature type="active site" description="Phosphoserine intermediate" evidence="6">
    <location>
        <position position="101"/>
    </location>
</feature>
<dbReference type="NCBIfam" id="NF008139">
    <property type="entry name" value="PRK10887.1"/>
    <property type="match status" value="1"/>
</dbReference>
<organism evidence="13 14">
    <name type="scientific">Nitrosococcus oceani C-27</name>
    <dbReference type="NCBI Taxonomy" id="314279"/>
    <lineage>
        <taxon>Bacteria</taxon>
        <taxon>Pseudomonadati</taxon>
        <taxon>Pseudomonadota</taxon>
        <taxon>Gammaproteobacteria</taxon>
        <taxon>Chromatiales</taxon>
        <taxon>Chromatiaceae</taxon>
        <taxon>Nitrosococcus</taxon>
    </lineage>
</organism>
<dbReference type="EC" id="5.4.2.10" evidence="6 8"/>
<dbReference type="SMR" id="A0A0E2YYP7"/>
<name>A0A0E2YYP7_9GAMM</name>
<feature type="domain" description="Alpha-D-phosphohexomutase C-terminal" evidence="9">
    <location>
        <begin position="372"/>
        <end position="438"/>
    </location>
</feature>
<dbReference type="AlphaFoldDB" id="A0A0E2YYP7"/>
<dbReference type="PRINTS" id="PR00509">
    <property type="entry name" value="PGMPMM"/>
</dbReference>
<keyword evidence="5 6" id="KW-0413">Isomerase</keyword>
<comment type="function">
    <text evidence="6 8">Catalyzes the conversion of glucosamine-6-phosphate to glucosamine-1-phosphate.</text>
</comment>
<evidence type="ECO:0000256" key="7">
    <source>
        <dbReference type="RuleBase" id="RU004326"/>
    </source>
</evidence>
<dbReference type="NCBIfam" id="TIGR01455">
    <property type="entry name" value="glmM"/>
    <property type="match status" value="1"/>
</dbReference>
<feature type="binding site" evidence="6">
    <location>
        <position position="244"/>
    </location>
    <ligand>
        <name>Mg(2+)</name>
        <dbReference type="ChEBI" id="CHEBI:18420"/>
    </ligand>
</feature>
<comment type="cofactor">
    <cofactor evidence="6">
        <name>Mg(2+)</name>
        <dbReference type="ChEBI" id="CHEBI:18420"/>
    </cofactor>
    <text evidence="6">Binds 1 Mg(2+) ion per subunit.</text>
</comment>
<dbReference type="GO" id="GO:0008966">
    <property type="term" value="F:phosphoglucosamine mutase activity"/>
    <property type="evidence" value="ECO:0007669"/>
    <property type="project" value="UniProtKB-UniRule"/>
</dbReference>
<feature type="modified residue" description="Phosphoserine" evidence="6">
    <location>
        <position position="101"/>
    </location>
</feature>
<dbReference type="InterPro" id="IPR005846">
    <property type="entry name" value="A-D-PHexomutase_a/b/a-III"/>
</dbReference>
<sequence>MEKKYFGTDGIRGKVGERPITPDFILHLGWAVGRVLAQGRQSKVLIGKDTRISGYMFESALQAGLSAAGVDIRLLGPMPTPAIAYLTRTLHAKAGIVISASHNPYYDNGIKFFSSAGTKLPDEIEVAIEAELEKPMQTATSSRLGKAERVVDAAGRYIEFCKSTGPASVDLSELRLVLDCAHGATYQVAPEVFAEMGADITVIGASPNGLNINENCGSTALESLQHKVLECKADVGIALDGDGDRVIMIDQRGEIVDGDDILYIIARARQRTSKLTGAVVGTLMSNLGLEKALATLGIPLMRSQVGDRYVLEMLQCNGYSLGGESSGHIICLDRTTTGDGIVSALQVLVEMVATGHSLYELKSGVVKYPQCLINVQVARSINLHDNNAIINAMQEAENQLGDEGRVLLRPSGTEPVVRVMVEGRDISQVNSLAQQLAQEVAFHLGNPQICP</sequence>
<evidence type="ECO:0000259" key="10">
    <source>
        <dbReference type="Pfam" id="PF02878"/>
    </source>
</evidence>
<feature type="binding site" evidence="6">
    <location>
        <position position="242"/>
    </location>
    <ligand>
        <name>Mg(2+)</name>
        <dbReference type="ChEBI" id="CHEBI:18420"/>
    </ligand>
</feature>
<dbReference type="HOGENOM" id="CLU_016950_7_0_6"/>
<dbReference type="FunFam" id="3.40.120.10:FF:000001">
    <property type="entry name" value="Phosphoglucosamine mutase"/>
    <property type="match status" value="1"/>
</dbReference>
<dbReference type="Gene3D" id="3.40.120.10">
    <property type="entry name" value="Alpha-D-Glucose-1,6-Bisphosphate, subunit A, domain 3"/>
    <property type="match status" value="3"/>
</dbReference>
<dbReference type="SUPFAM" id="SSF53738">
    <property type="entry name" value="Phosphoglucomutase, first 3 domains"/>
    <property type="match status" value="3"/>
</dbReference>
<dbReference type="InterPro" id="IPR036900">
    <property type="entry name" value="A-D-PHexomutase_C_sf"/>
</dbReference>
<comment type="similarity">
    <text evidence="1 6 7">Belongs to the phosphohexose mutase family.</text>
</comment>
<dbReference type="InterPro" id="IPR016055">
    <property type="entry name" value="A-D-PHexomutase_a/b/a-I/II/III"/>
</dbReference>
<evidence type="ECO:0000256" key="4">
    <source>
        <dbReference type="ARBA" id="ARBA00022842"/>
    </source>
</evidence>
<comment type="caution">
    <text evidence="13">The sequence shown here is derived from an EMBL/GenBank/DDBJ whole genome shotgun (WGS) entry which is preliminary data.</text>
</comment>
<evidence type="ECO:0000259" key="9">
    <source>
        <dbReference type="Pfam" id="PF00408"/>
    </source>
</evidence>
<dbReference type="GO" id="GO:0009252">
    <property type="term" value="P:peptidoglycan biosynthetic process"/>
    <property type="evidence" value="ECO:0007669"/>
    <property type="project" value="UniProtKB-ARBA"/>
</dbReference>
<protein>
    <recommendedName>
        <fullName evidence="6 8">Phosphoglucosamine mutase</fullName>
        <ecNumber evidence="6 8">5.4.2.10</ecNumber>
    </recommendedName>
</protein>
<keyword evidence="2 6" id="KW-0597">Phosphoprotein</keyword>
<dbReference type="InterPro" id="IPR005843">
    <property type="entry name" value="A-D-PHexomutase_C"/>
</dbReference>
<dbReference type="GO" id="GO:0004615">
    <property type="term" value="F:phosphomannomutase activity"/>
    <property type="evidence" value="ECO:0007669"/>
    <property type="project" value="TreeGrafter"/>
</dbReference>
<feature type="binding site" evidence="6">
    <location>
        <position position="240"/>
    </location>
    <ligand>
        <name>Mg(2+)</name>
        <dbReference type="ChEBI" id="CHEBI:18420"/>
    </ligand>
</feature>
<comment type="PTM">
    <text evidence="6">Activated by phosphorylation.</text>
</comment>
<dbReference type="Proteomes" id="UP000028839">
    <property type="component" value="Unassembled WGS sequence"/>
</dbReference>
<dbReference type="PANTHER" id="PTHR42946">
    <property type="entry name" value="PHOSPHOHEXOSE MUTASE"/>
    <property type="match status" value="1"/>
</dbReference>
<dbReference type="FunFam" id="3.30.310.50:FF:000001">
    <property type="entry name" value="Phosphoglucosamine mutase"/>
    <property type="match status" value="1"/>
</dbReference>
<evidence type="ECO:0000256" key="6">
    <source>
        <dbReference type="HAMAP-Rule" id="MF_01554"/>
    </source>
</evidence>
<dbReference type="GO" id="GO:0005829">
    <property type="term" value="C:cytosol"/>
    <property type="evidence" value="ECO:0007669"/>
    <property type="project" value="TreeGrafter"/>
</dbReference>
<accession>A0A0E2YYP7</accession>
<keyword evidence="4 6" id="KW-0460">Magnesium</keyword>
<evidence type="ECO:0000256" key="2">
    <source>
        <dbReference type="ARBA" id="ARBA00022553"/>
    </source>
</evidence>
<dbReference type="FunFam" id="3.40.120.10:FF:000003">
    <property type="entry name" value="Phosphoglucosamine mutase"/>
    <property type="match status" value="1"/>
</dbReference>
<feature type="domain" description="Alpha-D-phosphohexomutase alpha/beta/alpha" evidence="11">
    <location>
        <begin position="157"/>
        <end position="253"/>
    </location>
</feature>
<reference evidence="13 14" key="1">
    <citation type="submission" date="2014-07" db="EMBL/GenBank/DDBJ databases">
        <title>Comparative analysis of Nitrosococcus oceani genome inventories of strains from Pacific and Atlantic gyres.</title>
        <authorList>
            <person name="Lim C.K."/>
            <person name="Wang L."/>
            <person name="Sayavedra-Soto L.A."/>
            <person name="Klotz M.G."/>
        </authorList>
    </citation>
    <scope>NUCLEOTIDE SEQUENCE [LARGE SCALE GENOMIC DNA]</scope>
    <source>
        <strain evidence="13 14">C-27</strain>
    </source>
</reference>
<dbReference type="InterPro" id="IPR005845">
    <property type="entry name" value="A-D-PHexomutase_a/b/a-II"/>
</dbReference>
<evidence type="ECO:0000259" key="12">
    <source>
        <dbReference type="Pfam" id="PF02880"/>
    </source>
</evidence>
<dbReference type="OrthoDB" id="9803322at2"/>
<dbReference type="InterPro" id="IPR016066">
    <property type="entry name" value="A-D-PHexomutase_CS"/>
</dbReference>
<dbReference type="Pfam" id="PF02880">
    <property type="entry name" value="PGM_PMM_III"/>
    <property type="match status" value="1"/>
</dbReference>
<evidence type="ECO:0000256" key="8">
    <source>
        <dbReference type="RuleBase" id="RU004327"/>
    </source>
</evidence>
<dbReference type="GO" id="GO:0006048">
    <property type="term" value="P:UDP-N-acetylglucosamine biosynthetic process"/>
    <property type="evidence" value="ECO:0007669"/>
    <property type="project" value="TreeGrafter"/>
</dbReference>
<dbReference type="GO" id="GO:0005975">
    <property type="term" value="P:carbohydrate metabolic process"/>
    <property type="evidence" value="ECO:0007669"/>
    <property type="project" value="InterPro"/>
</dbReference>
<evidence type="ECO:0000313" key="14">
    <source>
        <dbReference type="Proteomes" id="UP000028839"/>
    </source>
</evidence>
<evidence type="ECO:0000256" key="3">
    <source>
        <dbReference type="ARBA" id="ARBA00022723"/>
    </source>
</evidence>
<dbReference type="Pfam" id="PF00408">
    <property type="entry name" value="PGM_PMM_IV"/>
    <property type="match status" value="1"/>
</dbReference>
<dbReference type="GO" id="GO:0000287">
    <property type="term" value="F:magnesium ion binding"/>
    <property type="evidence" value="ECO:0007669"/>
    <property type="project" value="UniProtKB-UniRule"/>
</dbReference>
<dbReference type="InterPro" id="IPR006352">
    <property type="entry name" value="GlmM_bact"/>
</dbReference>
<dbReference type="Pfam" id="PF02878">
    <property type="entry name" value="PGM_PMM_I"/>
    <property type="match status" value="1"/>
</dbReference>
<comment type="catalytic activity">
    <reaction evidence="6 8">
        <text>alpha-D-glucosamine 1-phosphate = D-glucosamine 6-phosphate</text>
        <dbReference type="Rhea" id="RHEA:23424"/>
        <dbReference type="ChEBI" id="CHEBI:58516"/>
        <dbReference type="ChEBI" id="CHEBI:58725"/>
        <dbReference type="EC" id="5.4.2.10"/>
    </reaction>
</comment>
<evidence type="ECO:0000256" key="5">
    <source>
        <dbReference type="ARBA" id="ARBA00023235"/>
    </source>
</evidence>
<evidence type="ECO:0000256" key="1">
    <source>
        <dbReference type="ARBA" id="ARBA00010231"/>
    </source>
</evidence>
<dbReference type="PROSITE" id="PS00710">
    <property type="entry name" value="PGM_PMM"/>
    <property type="match status" value="1"/>
</dbReference>
<dbReference type="InterPro" id="IPR005841">
    <property type="entry name" value="Alpha-D-phosphohexomutase_SF"/>
</dbReference>
<dbReference type="SUPFAM" id="SSF55957">
    <property type="entry name" value="Phosphoglucomutase, C-terminal domain"/>
    <property type="match status" value="1"/>
</dbReference>
<feature type="binding site" description="via phosphate group" evidence="6">
    <location>
        <position position="101"/>
    </location>
    <ligand>
        <name>Mg(2+)</name>
        <dbReference type="ChEBI" id="CHEBI:18420"/>
    </ligand>
</feature>
<proteinExistence type="inferred from homology"/>
<feature type="domain" description="Alpha-D-phosphohexomutase alpha/beta/alpha" evidence="12">
    <location>
        <begin position="257"/>
        <end position="363"/>
    </location>
</feature>
<dbReference type="CDD" id="cd05802">
    <property type="entry name" value="GlmM"/>
    <property type="match status" value="1"/>
</dbReference>
<gene>
    <name evidence="6 13" type="primary">glmM</name>
    <name evidence="13" type="ORF">IB75_13645</name>
</gene>
<dbReference type="InterPro" id="IPR050060">
    <property type="entry name" value="Phosphoglucosamine_mutase"/>
</dbReference>
<evidence type="ECO:0000259" key="11">
    <source>
        <dbReference type="Pfam" id="PF02879"/>
    </source>
</evidence>
<dbReference type="Pfam" id="PF02879">
    <property type="entry name" value="PGM_PMM_II"/>
    <property type="match status" value="1"/>
</dbReference>
<dbReference type="Gene3D" id="3.30.310.50">
    <property type="entry name" value="Alpha-D-phosphohexomutase, C-terminal domain"/>
    <property type="match status" value="1"/>
</dbReference>
<keyword evidence="3 6" id="KW-0479">Metal-binding</keyword>
<dbReference type="InterPro" id="IPR005844">
    <property type="entry name" value="A-D-PHexomutase_a/b/a-I"/>
</dbReference>
<dbReference type="EMBL" id="JPGN01000078">
    <property type="protein sequence ID" value="KFI18543.1"/>
    <property type="molecule type" value="Genomic_DNA"/>
</dbReference>
<dbReference type="HAMAP" id="MF_01554_B">
    <property type="entry name" value="GlmM_B"/>
    <property type="match status" value="1"/>
</dbReference>
<feature type="domain" description="Alpha-D-phosphohexomutase alpha/beta/alpha" evidence="10">
    <location>
        <begin position="4"/>
        <end position="136"/>
    </location>
</feature>
<dbReference type="PANTHER" id="PTHR42946:SF1">
    <property type="entry name" value="PHOSPHOGLUCOMUTASE (ALPHA-D-GLUCOSE-1,6-BISPHOSPHATE-DEPENDENT)"/>
    <property type="match status" value="1"/>
</dbReference>
<evidence type="ECO:0000313" key="13">
    <source>
        <dbReference type="EMBL" id="KFI18543.1"/>
    </source>
</evidence>